<dbReference type="InterPro" id="IPR003423">
    <property type="entry name" value="OMP_efflux"/>
</dbReference>
<keyword evidence="2" id="KW-0732">Signal</keyword>
<dbReference type="Pfam" id="PF02321">
    <property type="entry name" value="OEP"/>
    <property type="match status" value="2"/>
</dbReference>
<dbReference type="AlphaFoldDB" id="A0A8T6ZEA0"/>
<dbReference type="InterPro" id="IPR010131">
    <property type="entry name" value="MdtP/NodT-like"/>
</dbReference>
<keyword evidence="2" id="KW-0472">Membrane</keyword>
<accession>A0A8T6ZEA0</accession>
<comment type="caution">
    <text evidence="3">The sequence shown here is derived from an EMBL/GenBank/DDBJ whole genome shotgun (WGS) entry which is preliminary data.</text>
</comment>
<evidence type="ECO:0000256" key="2">
    <source>
        <dbReference type="RuleBase" id="RU362097"/>
    </source>
</evidence>
<proteinExistence type="inferred from homology"/>
<dbReference type="EMBL" id="JTDB02000006">
    <property type="protein sequence ID" value="NLP63537.1"/>
    <property type="molecule type" value="Genomic_DNA"/>
</dbReference>
<evidence type="ECO:0000256" key="1">
    <source>
        <dbReference type="ARBA" id="ARBA00007613"/>
    </source>
</evidence>
<dbReference type="PROSITE" id="PS51257">
    <property type="entry name" value="PROKAR_LIPOPROTEIN"/>
    <property type="match status" value="1"/>
</dbReference>
<organism evidence="3 4">
    <name type="scientific">Paraburkholderia sacchari</name>
    <dbReference type="NCBI Taxonomy" id="159450"/>
    <lineage>
        <taxon>Bacteria</taxon>
        <taxon>Pseudomonadati</taxon>
        <taxon>Pseudomonadota</taxon>
        <taxon>Betaproteobacteria</taxon>
        <taxon>Burkholderiales</taxon>
        <taxon>Burkholderiaceae</taxon>
        <taxon>Paraburkholderia</taxon>
    </lineage>
</organism>
<keyword evidence="2" id="KW-1134">Transmembrane beta strand</keyword>
<keyword evidence="2" id="KW-0449">Lipoprotein</keyword>
<keyword evidence="2" id="KW-0564">Palmitate</keyword>
<dbReference type="Gene3D" id="2.20.200.10">
    <property type="entry name" value="Outer membrane efflux proteins (OEP)"/>
    <property type="match status" value="1"/>
</dbReference>
<feature type="signal peptide" evidence="2">
    <location>
        <begin position="1"/>
        <end position="40"/>
    </location>
</feature>
<dbReference type="GO" id="GO:0005886">
    <property type="term" value="C:plasma membrane"/>
    <property type="evidence" value="ECO:0007669"/>
    <property type="project" value="UniProtKB-SubCell"/>
</dbReference>
<reference evidence="3" key="1">
    <citation type="journal article" date="2015" name="Genome Announc.">
        <title>Draft Genome Sequence of the Polyhydroxyalkanoate-Producing Bacterium Burkholderia sacchari LMG 19450 Isolated from Brazilian Sugarcane Plantation Soil.</title>
        <authorList>
            <person name="Alexandrino P.M."/>
            <person name="Mendonca T.T."/>
            <person name="Guaman Bautista L.P."/>
            <person name="Cherix J."/>
            <person name="Lozano-Sakalauskas G.C."/>
            <person name="Fujita A."/>
            <person name="Ramos Filho E."/>
            <person name="Long P."/>
            <person name="Padilla G."/>
            <person name="Taciro M.K."/>
            <person name="Gomez J.G."/>
            <person name="Silva L.F."/>
        </authorList>
    </citation>
    <scope>NUCLEOTIDE SEQUENCE</scope>
    <source>
        <strain evidence="3">LMG 19450</strain>
    </source>
</reference>
<reference evidence="3" key="2">
    <citation type="submission" date="2020-04" db="EMBL/GenBank/DDBJ databases">
        <authorList>
            <person name="Alexandrino P."/>
            <person name="Mendonca T."/>
            <person name="Guaman L."/>
            <person name="Cherix J."/>
            <person name="Lozano-Sakalauskas G."/>
            <person name="Fujita A."/>
            <person name="Filho E.R."/>
            <person name="Long P."/>
            <person name="Padilla G."/>
            <person name="Taciro M.K."/>
            <person name="Gomez J.G."/>
            <person name="Silva L.F."/>
            <person name="Torres M."/>
        </authorList>
    </citation>
    <scope>NUCLEOTIDE SEQUENCE</scope>
    <source>
        <strain evidence="3">LMG 19450</strain>
    </source>
</reference>
<keyword evidence="2" id="KW-0812">Transmembrane</keyword>
<comment type="similarity">
    <text evidence="1 2">Belongs to the outer membrane factor (OMF) (TC 1.B.17) family.</text>
</comment>
<protein>
    <submittedName>
        <fullName evidence="3">Efflux transporter outer membrane subunit</fullName>
    </submittedName>
</protein>
<gene>
    <name evidence="3" type="ORF">NH14_020670</name>
</gene>
<sequence length="499" mass="53247">MQSQDRHFPKPVHLVRAVRAGLTVLAAAVLAACAVQPAQHADLPEAVHTTAPAAWRIDAPQDAIDARAWWAQFDDPALDALLSSVLSGNLDLQAAAERVKQAQSITTQKHAALLPQLDFTAQGAYERKNTPPPLGYVKQAGAGLTLSWSPDVFGGERLELLAAQANLVGQQHALDAARLALAADAASAYVDLRWAQAELKILQDNVSIRQRTLQLTRDRLKFGLSTQLDVTRAQTQLSELQARMPRAQASIDHQLNLIAVYTGRTPESVAQLALAAPEPIPSAPAGVPQWLPSEALLRRPDVQAAYATVQQRAAEVGVARAERYPKFTLNLTDGVLAASYLGMPALTDNLFSAALGATSPIFNAGRITADIEQSESRMRESQLNLQQTMLQALREVEDSRSDLVSTAGQTQQLSDAVASSEQALKLANQLYKGGATDFLDVLSAQQTWLADADLLNGAQRERALAAVALYRSLGGGWSLNGDVVARNAGAPGASVVRGG</sequence>
<dbReference type="PANTHER" id="PTHR30203">
    <property type="entry name" value="OUTER MEMBRANE CATION EFFLUX PROTEIN"/>
    <property type="match status" value="1"/>
</dbReference>
<keyword evidence="4" id="KW-1185">Reference proteome</keyword>
<dbReference type="GO" id="GO:0015562">
    <property type="term" value="F:efflux transmembrane transporter activity"/>
    <property type="evidence" value="ECO:0007669"/>
    <property type="project" value="InterPro"/>
</dbReference>
<name>A0A8T6ZEA0_9BURK</name>
<dbReference type="OrthoDB" id="9770517at2"/>
<comment type="subcellular location">
    <subcellularLocation>
        <location evidence="2">Cell membrane</location>
        <topology evidence="2">Lipid-anchor</topology>
    </subcellularLocation>
</comment>
<dbReference type="NCBIfam" id="TIGR01845">
    <property type="entry name" value="outer_NodT"/>
    <property type="match status" value="1"/>
</dbReference>
<dbReference type="Gene3D" id="1.20.1600.10">
    <property type="entry name" value="Outer membrane efflux proteins (OEP)"/>
    <property type="match status" value="1"/>
</dbReference>
<evidence type="ECO:0000313" key="4">
    <source>
        <dbReference type="Proteomes" id="UP000030460"/>
    </source>
</evidence>
<feature type="chain" id="PRO_5035969642" evidence="2">
    <location>
        <begin position="41"/>
        <end position="499"/>
    </location>
</feature>
<dbReference type="Proteomes" id="UP000030460">
    <property type="component" value="Unassembled WGS sequence"/>
</dbReference>
<dbReference type="RefSeq" id="WP_052148208.1">
    <property type="nucleotide sequence ID" value="NZ_CADFGF010000006.1"/>
</dbReference>
<evidence type="ECO:0000313" key="3">
    <source>
        <dbReference type="EMBL" id="NLP63537.1"/>
    </source>
</evidence>
<dbReference type="SUPFAM" id="SSF56954">
    <property type="entry name" value="Outer membrane efflux proteins (OEP)"/>
    <property type="match status" value="1"/>
</dbReference>